<dbReference type="EMBL" id="CP011412">
    <property type="protein sequence ID" value="AKH20183.1"/>
    <property type="molecule type" value="Genomic_DNA"/>
</dbReference>
<dbReference type="PROSITE" id="PS50110">
    <property type="entry name" value="RESPONSE_REGULATORY"/>
    <property type="match status" value="1"/>
</dbReference>
<feature type="active site" evidence="4 5">
    <location>
        <position position="174"/>
    </location>
</feature>
<dbReference type="GO" id="GO:0008984">
    <property type="term" value="F:protein-glutamate methylesterase activity"/>
    <property type="evidence" value="ECO:0007669"/>
    <property type="project" value="UniProtKB-UniRule"/>
</dbReference>
<feature type="active site" evidence="4 5">
    <location>
        <position position="201"/>
    </location>
</feature>
<keyword evidence="2 4" id="KW-0378">Hydrolase</keyword>
<dbReference type="Pfam" id="PF01339">
    <property type="entry name" value="CheB_methylest"/>
    <property type="match status" value="1"/>
</dbReference>
<dbReference type="PROSITE" id="PS50122">
    <property type="entry name" value="CHEB"/>
    <property type="match status" value="1"/>
</dbReference>
<dbReference type="InterPro" id="IPR011006">
    <property type="entry name" value="CheY-like_superfamily"/>
</dbReference>
<dbReference type="Gene3D" id="3.40.50.2300">
    <property type="match status" value="1"/>
</dbReference>
<dbReference type="Gene3D" id="3.40.50.180">
    <property type="entry name" value="Methylesterase CheB, C-terminal domain"/>
    <property type="match status" value="1"/>
</dbReference>
<dbReference type="SMART" id="SM00448">
    <property type="entry name" value="REC"/>
    <property type="match status" value="1"/>
</dbReference>
<evidence type="ECO:0000259" key="8">
    <source>
        <dbReference type="PROSITE" id="PS50122"/>
    </source>
</evidence>
<dbReference type="PATRIC" id="fig|1543721.4.peg.1508"/>
<dbReference type="SUPFAM" id="SSF52172">
    <property type="entry name" value="CheY-like"/>
    <property type="match status" value="1"/>
</dbReference>
<dbReference type="HAMAP" id="MF_00099">
    <property type="entry name" value="CheB_chemtxs"/>
    <property type="match status" value="1"/>
</dbReference>
<gene>
    <name evidence="4" type="primary">cheB</name>
    <name evidence="9" type="ORF">AAY24_07255</name>
</gene>
<comment type="function">
    <text evidence="4">Involved in chemotaxis. Part of a chemotaxis signal transduction system that modulates chemotaxis in response to various stimuli. Catalyzes the demethylation of specific methylglutamate residues introduced into the chemoreceptors (methyl-accepting chemotaxis proteins or MCP) by CheR. Also mediates the irreversible deamidation of specific glutamine residues to glutamic acid.</text>
</comment>
<dbReference type="InterPro" id="IPR035909">
    <property type="entry name" value="CheB_C"/>
</dbReference>
<comment type="PTM">
    <text evidence="4">Phosphorylated by CheA. Phosphorylation of the N-terminal regulatory domain activates the methylesterase activity.</text>
</comment>
<dbReference type="InterPro" id="IPR001789">
    <property type="entry name" value="Sig_transdc_resp-reg_receiver"/>
</dbReference>
<comment type="subcellular location">
    <subcellularLocation>
        <location evidence="4">Cytoplasm</location>
    </subcellularLocation>
</comment>
<feature type="modified residue" description="4-aspartylphosphate" evidence="4 6">
    <location>
        <position position="58"/>
    </location>
</feature>
<sequence length="352" mass="37287">MVASRVRVLVVDDSAFFRRRIASMLGDVPMIEVVGFAGDGQSAIIEARRLKPDVITMDVEMPVLDGISAVRRIVAENPIPILMFSSLTHEGAKATLDALDAGAVDFLPKQFDRSNGQEASKLLARRVLAIGSRGVNRRLGTLLRPQPATKPPVRPAVAAPVHRGGYKLVAIGASTGGPVAVQTLLSALPANFPLPILIVVHMPASFTPAYAERLNTQSAVAVKEAADGDRLRPGHAYLAPGGKQMILERRGEDSVIRIKESSADQTYRPCVDVSFGSAARLMPSDVLAIILTGMGADGKQAARALKEGGSTVWSQSEESCVVYGMPQSVEKAGLSDRVLDLADIGPSLIKAV</sequence>
<keyword evidence="10" id="KW-1185">Reference proteome</keyword>
<dbReference type="CDD" id="cd17541">
    <property type="entry name" value="REC_CheB-like"/>
    <property type="match status" value="1"/>
</dbReference>
<dbReference type="NCBIfam" id="NF001965">
    <property type="entry name" value="PRK00742.1"/>
    <property type="match status" value="1"/>
</dbReference>
<dbReference type="InterPro" id="IPR000673">
    <property type="entry name" value="Sig_transdc_resp-reg_Me-estase"/>
</dbReference>
<dbReference type="GO" id="GO:0006935">
    <property type="term" value="P:chemotaxis"/>
    <property type="evidence" value="ECO:0007669"/>
    <property type="project" value="UniProtKB-UniRule"/>
</dbReference>
<feature type="domain" description="Response regulatory" evidence="7">
    <location>
        <begin position="7"/>
        <end position="124"/>
    </location>
</feature>
<comment type="catalytic activity">
    <reaction evidence="4">
        <text>L-glutaminyl-[protein] + H2O = L-glutamyl-[protein] + NH4(+)</text>
        <dbReference type="Rhea" id="RHEA:16441"/>
        <dbReference type="Rhea" id="RHEA-COMP:10207"/>
        <dbReference type="Rhea" id="RHEA-COMP:10208"/>
        <dbReference type="ChEBI" id="CHEBI:15377"/>
        <dbReference type="ChEBI" id="CHEBI:28938"/>
        <dbReference type="ChEBI" id="CHEBI:29973"/>
        <dbReference type="ChEBI" id="CHEBI:30011"/>
        <dbReference type="EC" id="3.5.1.44"/>
    </reaction>
</comment>
<dbReference type="PANTHER" id="PTHR42872">
    <property type="entry name" value="PROTEIN-GLUTAMATE METHYLESTERASE/PROTEIN-GLUTAMINE GLUTAMINASE"/>
    <property type="match status" value="1"/>
</dbReference>
<keyword evidence="1 4" id="KW-0145">Chemotaxis</keyword>
<dbReference type="RefSeq" id="WP_046859119.1">
    <property type="nucleotide sequence ID" value="NZ_CP011412.1"/>
</dbReference>
<dbReference type="PANTHER" id="PTHR42872:SF3">
    <property type="entry name" value="PROTEIN-GLUTAMATE METHYLESTERASE_PROTEIN-GLUTAMINE GLUTAMINASE 1"/>
    <property type="match status" value="1"/>
</dbReference>
<organism evidence="9 10">
    <name type="scientific">Sedimenticola thiotaurini</name>
    <dbReference type="NCBI Taxonomy" id="1543721"/>
    <lineage>
        <taxon>Bacteria</taxon>
        <taxon>Pseudomonadati</taxon>
        <taxon>Pseudomonadota</taxon>
        <taxon>Gammaproteobacteria</taxon>
        <taxon>Chromatiales</taxon>
        <taxon>Sedimenticolaceae</taxon>
        <taxon>Sedimenticola</taxon>
    </lineage>
</organism>
<evidence type="ECO:0000313" key="9">
    <source>
        <dbReference type="EMBL" id="AKH20183.1"/>
    </source>
</evidence>
<keyword evidence="4 6" id="KW-0597">Phosphoprotein</keyword>
<dbReference type="SUPFAM" id="SSF52738">
    <property type="entry name" value="Methylesterase CheB, C-terminal domain"/>
    <property type="match status" value="1"/>
</dbReference>
<comment type="domain">
    <text evidence="4">Contains a C-terminal catalytic domain, and an N-terminal region which modulates catalytic activity.</text>
</comment>
<evidence type="ECO:0000256" key="4">
    <source>
        <dbReference type="HAMAP-Rule" id="MF_00099"/>
    </source>
</evidence>
<dbReference type="GO" id="GO:0005737">
    <property type="term" value="C:cytoplasm"/>
    <property type="evidence" value="ECO:0007669"/>
    <property type="project" value="UniProtKB-SubCell"/>
</dbReference>
<name>A0A0F7JZX9_9GAMM</name>
<comment type="similarity">
    <text evidence="4">Belongs to the CheB family.</text>
</comment>
<protein>
    <recommendedName>
        <fullName evidence="4">Protein-glutamate methylesterase/protein-glutamine glutaminase</fullName>
        <ecNumber evidence="4">3.1.1.61</ecNumber>
        <ecNumber evidence="4">3.5.1.44</ecNumber>
    </recommendedName>
</protein>
<dbReference type="OrthoDB" id="9793421at2"/>
<evidence type="ECO:0000256" key="3">
    <source>
        <dbReference type="ARBA" id="ARBA00048267"/>
    </source>
</evidence>
<evidence type="ECO:0000256" key="2">
    <source>
        <dbReference type="ARBA" id="ARBA00022801"/>
    </source>
</evidence>
<dbReference type="GO" id="GO:0000156">
    <property type="term" value="F:phosphorelay response regulator activity"/>
    <property type="evidence" value="ECO:0007669"/>
    <property type="project" value="InterPro"/>
</dbReference>
<dbReference type="EC" id="3.5.1.44" evidence="4"/>
<proteinExistence type="inferred from homology"/>
<evidence type="ECO:0000256" key="6">
    <source>
        <dbReference type="PROSITE-ProRule" id="PRU00169"/>
    </source>
</evidence>
<feature type="active site" evidence="4 5">
    <location>
        <position position="297"/>
    </location>
</feature>
<evidence type="ECO:0000313" key="10">
    <source>
        <dbReference type="Proteomes" id="UP000034410"/>
    </source>
</evidence>
<dbReference type="GO" id="GO:0050568">
    <property type="term" value="F:protein-glutamine glutaminase activity"/>
    <property type="evidence" value="ECO:0007669"/>
    <property type="project" value="UniProtKB-UniRule"/>
</dbReference>
<dbReference type="PIRSF" id="PIRSF000876">
    <property type="entry name" value="RR_chemtxs_CheB"/>
    <property type="match status" value="1"/>
</dbReference>
<comment type="catalytic activity">
    <reaction evidence="3 4">
        <text>[protein]-L-glutamate 5-O-methyl ester + H2O = L-glutamyl-[protein] + methanol + H(+)</text>
        <dbReference type="Rhea" id="RHEA:23236"/>
        <dbReference type="Rhea" id="RHEA-COMP:10208"/>
        <dbReference type="Rhea" id="RHEA-COMP:10311"/>
        <dbReference type="ChEBI" id="CHEBI:15377"/>
        <dbReference type="ChEBI" id="CHEBI:15378"/>
        <dbReference type="ChEBI" id="CHEBI:17790"/>
        <dbReference type="ChEBI" id="CHEBI:29973"/>
        <dbReference type="ChEBI" id="CHEBI:82795"/>
        <dbReference type="EC" id="3.1.1.61"/>
    </reaction>
</comment>
<dbReference type="InterPro" id="IPR008248">
    <property type="entry name" value="CheB-like"/>
</dbReference>
<accession>A0A0F7JZX9</accession>
<evidence type="ECO:0000256" key="5">
    <source>
        <dbReference type="PROSITE-ProRule" id="PRU00050"/>
    </source>
</evidence>
<reference evidence="9 10" key="1">
    <citation type="journal article" date="2015" name="Genome Announc.">
        <title>Complete Genome Sequence of Sedimenticola thiotaurini Strain SIP-G1, a Polyphosphate- and Polyhydroxyalkanoate-Accumulating Sulfur-Oxidizing Gammaproteobacterium Isolated from Salt Marsh Sediments.</title>
        <authorList>
            <person name="Flood B.E."/>
            <person name="Jones D.S."/>
            <person name="Bailey J.V."/>
        </authorList>
    </citation>
    <scope>NUCLEOTIDE SEQUENCE [LARGE SCALE GENOMIC DNA]</scope>
    <source>
        <strain evidence="9 10">SIP-G1</strain>
    </source>
</reference>
<keyword evidence="4" id="KW-0963">Cytoplasm</keyword>
<dbReference type="AlphaFoldDB" id="A0A0F7JZX9"/>
<feature type="domain" description="CheB-type methylesterase" evidence="8">
    <location>
        <begin position="162"/>
        <end position="352"/>
    </location>
</feature>
<dbReference type="Proteomes" id="UP000034410">
    <property type="component" value="Chromosome"/>
</dbReference>
<dbReference type="KEGG" id="seds:AAY24_07255"/>
<evidence type="ECO:0000256" key="1">
    <source>
        <dbReference type="ARBA" id="ARBA00022500"/>
    </source>
</evidence>
<evidence type="ECO:0000259" key="7">
    <source>
        <dbReference type="PROSITE" id="PS50110"/>
    </source>
</evidence>
<dbReference type="EC" id="3.1.1.61" evidence="4"/>
<dbReference type="Pfam" id="PF00072">
    <property type="entry name" value="Response_reg"/>
    <property type="match status" value="1"/>
</dbReference>
<dbReference type="CDD" id="cd16432">
    <property type="entry name" value="CheB_Rec"/>
    <property type="match status" value="1"/>
</dbReference>